<evidence type="ECO:0000313" key="3">
    <source>
        <dbReference type="EMBL" id="OGG80668.1"/>
    </source>
</evidence>
<dbReference type="Proteomes" id="UP000177372">
    <property type="component" value="Unassembled WGS sequence"/>
</dbReference>
<name>A0A1F6F4C1_9BACT</name>
<dbReference type="AlphaFoldDB" id="A0A1F6F4C1"/>
<protein>
    <submittedName>
        <fullName evidence="3">Uncharacterized protein</fullName>
    </submittedName>
</protein>
<evidence type="ECO:0000256" key="1">
    <source>
        <dbReference type="SAM" id="MobiDB-lite"/>
    </source>
</evidence>
<feature type="compositionally biased region" description="Low complexity" evidence="1">
    <location>
        <begin position="50"/>
        <end position="79"/>
    </location>
</feature>
<feature type="region of interest" description="Disordered" evidence="1">
    <location>
        <begin position="50"/>
        <end position="106"/>
    </location>
</feature>
<proteinExistence type="predicted"/>
<sequence length="106" mass="11458">MTPGKVALWVILVIAIVIGTNYIFAPSYDKSKNEWTWSMPSFARRDALPAAPAASIPRPAPTTTAPAVPTATAATDTRPQGACGTGYWQGTRDGQPWCNRREWPGK</sequence>
<keyword evidence="2" id="KW-0472">Membrane</keyword>
<accession>A0A1F6F4C1</accession>
<dbReference type="EMBL" id="MFLZ01000002">
    <property type="protein sequence ID" value="OGG80668.1"/>
    <property type="molecule type" value="Genomic_DNA"/>
</dbReference>
<dbReference type="STRING" id="1798512.A3A39_03170"/>
<evidence type="ECO:0000256" key="2">
    <source>
        <dbReference type="SAM" id="Phobius"/>
    </source>
</evidence>
<evidence type="ECO:0000313" key="4">
    <source>
        <dbReference type="Proteomes" id="UP000177372"/>
    </source>
</evidence>
<feature type="transmembrane region" description="Helical" evidence="2">
    <location>
        <begin position="6"/>
        <end position="24"/>
    </location>
</feature>
<organism evidence="3 4">
    <name type="scientific">Candidatus Kaiserbacteria bacterium RIFCSPLOWO2_01_FULL_54_13</name>
    <dbReference type="NCBI Taxonomy" id="1798512"/>
    <lineage>
        <taxon>Bacteria</taxon>
        <taxon>Candidatus Kaiseribacteriota</taxon>
    </lineage>
</organism>
<comment type="caution">
    <text evidence="3">The sequence shown here is derived from an EMBL/GenBank/DDBJ whole genome shotgun (WGS) entry which is preliminary data.</text>
</comment>
<keyword evidence="2" id="KW-0812">Transmembrane</keyword>
<reference evidence="3 4" key="1">
    <citation type="journal article" date="2016" name="Nat. Commun.">
        <title>Thousands of microbial genomes shed light on interconnected biogeochemical processes in an aquifer system.</title>
        <authorList>
            <person name="Anantharaman K."/>
            <person name="Brown C.T."/>
            <person name="Hug L.A."/>
            <person name="Sharon I."/>
            <person name="Castelle C.J."/>
            <person name="Probst A.J."/>
            <person name="Thomas B.C."/>
            <person name="Singh A."/>
            <person name="Wilkins M.J."/>
            <person name="Karaoz U."/>
            <person name="Brodie E.L."/>
            <person name="Williams K.H."/>
            <person name="Hubbard S.S."/>
            <person name="Banfield J.F."/>
        </authorList>
    </citation>
    <scope>NUCLEOTIDE SEQUENCE [LARGE SCALE GENOMIC DNA]</scope>
</reference>
<gene>
    <name evidence="3" type="ORF">A3A39_03170</name>
</gene>
<keyword evidence="2" id="KW-1133">Transmembrane helix</keyword>